<name>A0ABN9LCU1_9NEOB</name>
<keyword evidence="2" id="KW-1133">Transmembrane helix</keyword>
<comment type="caution">
    <text evidence="4">The sequence shown here is derived from an EMBL/GenBank/DDBJ whole genome shotgun (WGS) entry which is preliminary data.</text>
</comment>
<dbReference type="Gene3D" id="2.60.40.10">
    <property type="entry name" value="Immunoglobulins"/>
    <property type="match status" value="1"/>
</dbReference>
<dbReference type="CDD" id="cd00063">
    <property type="entry name" value="FN3"/>
    <property type="match status" value="1"/>
</dbReference>
<protein>
    <recommendedName>
        <fullName evidence="3">Fibronectin type-III domain-containing protein</fullName>
    </recommendedName>
</protein>
<dbReference type="InterPro" id="IPR036116">
    <property type="entry name" value="FN3_sf"/>
</dbReference>
<dbReference type="InterPro" id="IPR013783">
    <property type="entry name" value="Ig-like_fold"/>
</dbReference>
<dbReference type="EMBL" id="CAUEEQ010014989">
    <property type="protein sequence ID" value="CAJ0938759.1"/>
    <property type="molecule type" value="Genomic_DNA"/>
</dbReference>
<evidence type="ECO:0000313" key="5">
    <source>
        <dbReference type="Proteomes" id="UP001176940"/>
    </source>
</evidence>
<feature type="domain" description="Fibronectin type-III" evidence="3">
    <location>
        <begin position="69"/>
        <end position="162"/>
    </location>
</feature>
<evidence type="ECO:0000259" key="3">
    <source>
        <dbReference type="PROSITE" id="PS50853"/>
    </source>
</evidence>
<dbReference type="PANTHER" id="PTHR13817">
    <property type="entry name" value="TITIN"/>
    <property type="match status" value="1"/>
</dbReference>
<accession>A0ABN9LCU1</accession>
<keyword evidence="2" id="KW-0472">Membrane</keyword>
<dbReference type="PROSITE" id="PS50853">
    <property type="entry name" value="FN3"/>
    <property type="match status" value="1"/>
</dbReference>
<dbReference type="PANTHER" id="PTHR13817:SF89">
    <property type="entry name" value="MYOMESIN-3"/>
    <property type="match status" value="1"/>
</dbReference>
<evidence type="ECO:0000313" key="4">
    <source>
        <dbReference type="EMBL" id="CAJ0938759.1"/>
    </source>
</evidence>
<dbReference type="Proteomes" id="UP001176940">
    <property type="component" value="Unassembled WGS sequence"/>
</dbReference>
<organism evidence="4 5">
    <name type="scientific">Ranitomeya imitator</name>
    <name type="common">mimic poison frog</name>
    <dbReference type="NCBI Taxonomy" id="111125"/>
    <lineage>
        <taxon>Eukaryota</taxon>
        <taxon>Metazoa</taxon>
        <taxon>Chordata</taxon>
        <taxon>Craniata</taxon>
        <taxon>Vertebrata</taxon>
        <taxon>Euteleostomi</taxon>
        <taxon>Amphibia</taxon>
        <taxon>Batrachia</taxon>
        <taxon>Anura</taxon>
        <taxon>Neobatrachia</taxon>
        <taxon>Hyloidea</taxon>
        <taxon>Dendrobatidae</taxon>
        <taxon>Dendrobatinae</taxon>
        <taxon>Ranitomeya</taxon>
    </lineage>
</organism>
<proteinExistence type="predicted"/>
<sequence>MQAAGSGGKEGMRQGPAMTSWSCDRDLIAVMLLLFHFVLTVIPYDEARVITLNKEDLEVKIDDVKEPTPPKNVHASEVTEDYVVLSWDEPDPCGKEPVKYYIEKCIEGSNRWERISTSPHSPRFSVMDLEKGKSYCFRVQAANKHGVSDASTASSPISLKATLGDCLHSLYIRFPFKLVYVLDVKSKTYQR</sequence>
<reference evidence="4" key="1">
    <citation type="submission" date="2023-07" db="EMBL/GenBank/DDBJ databases">
        <authorList>
            <person name="Stuckert A."/>
        </authorList>
    </citation>
    <scope>NUCLEOTIDE SEQUENCE</scope>
</reference>
<gene>
    <name evidence="4" type="ORF">RIMI_LOCUS7791301</name>
</gene>
<keyword evidence="5" id="KW-1185">Reference proteome</keyword>
<dbReference type="InterPro" id="IPR050964">
    <property type="entry name" value="Striated_Muscle_Regulatory"/>
</dbReference>
<dbReference type="SUPFAM" id="SSF49265">
    <property type="entry name" value="Fibronectin type III"/>
    <property type="match status" value="1"/>
</dbReference>
<feature type="transmembrane region" description="Helical" evidence="2">
    <location>
        <begin position="27"/>
        <end position="44"/>
    </location>
</feature>
<keyword evidence="1" id="KW-0677">Repeat</keyword>
<evidence type="ECO:0000256" key="1">
    <source>
        <dbReference type="ARBA" id="ARBA00022737"/>
    </source>
</evidence>
<dbReference type="SMART" id="SM00060">
    <property type="entry name" value="FN3"/>
    <property type="match status" value="1"/>
</dbReference>
<dbReference type="Pfam" id="PF00041">
    <property type="entry name" value="fn3"/>
    <property type="match status" value="1"/>
</dbReference>
<dbReference type="InterPro" id="IPR003961">
    <property type="entry name" value="FN3_dom"/>
</dbReference>
<evidence type="ECO:0000256" key="2">
    <source>
        <dbReference type="SAM" id="Phobius"/>
    </source>
</evidence>
<keyword evidence="2" id="KW-0812">Transmembrane</keyword>